<dbReference type="AlphaFoldDB" id="A0A560BJ30"/>
<dbReference type="RefSeq" id="WP_247883025.1">
    <property type="nucleotide sequence ID" value="NZ_VITF01000002.1"/>
</dbReference>
<comment type="caution">
    <text evidence="2">The sequence shown here is derived from an EMBL/GenBank/DDBJ whole genome shotgun (WGS) entry which is preliminary data.</text>
</comment>
<reference evidence="2 3" key="1">
    <citation type="submission" date="2019-06" db="EMBL/GenBank/DDBJ databases">
        <title>Genomic Encyclopedia of Type Strains, Phase IV (KMG-V): Genome sequencing to study the core and pangenomes of soil and plant-associated prokaryotes.</title>
        <authorList>
            <person name="Whitman W."/>
        </authorList>
    </citation>
    <scope>NUCLEOTIDE SEQUENCE [LARGE SCALE GENOMIC DNA]</scope>
    <source>
        <strain evidence="2 3">BR 11796</strain>
    </source>
</reference>
<evidence type="ECO:0000313" key="2">
    <source>
        <dbReference type="EMBL" id="TWA72625.1"/>
    </source>
</evidence>
<accession>A0A560BJ30</accession>
<sequence>MPSEHPSPEASLPSQDAPEPLLKLGDAPRPATMPDSLAAEVAGWRFVLRSPVAPSFYSKPGTPWQAPPEGCLRASDRWNLDGAFPTDQPVENGAQWAVARFEGGVWRVERRVPAAARPAVRDLLRLRVERLTAARRWTHGDLELLHSLLDGGTLAESVLLAGDDGRARSLRSLKALGLAGTASADDPELPEAAKALLADEAESVVWLDADAREIADGILSWHAKKQARAAVRVNRGAEAKQRGDDIKDALTKAVQRAFPRIPKEAAAAAASRLAPGVKKLGRMPALQPIVDAVAEVRLERWRQAVASEPEVAKRLAAMEARGDANRALKRFRDQRAVERAEAELKEWRGDLGPVLSRRLGW</sequence>
<gene>
    <name evidence="2" type="ORF">FBZ82_102225</name>
</gene>
<evidence type="ECO:0000256" key="1">
    <source>
        <dbReference type="SAM" id="MobiDB-lite"/>
    </source>
</evidence>
<dbReference type="EMBL" id="VITF01000002">
    <property type="protein sequence ID" value="TWA72625.1"/>
    <property type="molecule type" value="Genomic_DNA"/>
</dbReference>
<dbReference type="Proteomes" id="UP000316083">
    <property type="component" value="Unassembled WGS sequence"/>
</dbReference>
<organism evidence="2 3">
    <name type="scientific">Azospirillum brasilense</name>
    <dbReference type="NCBI Taxonomy" id="192"/>
    <lineage>
        <taxon>Bacteria</taxon>
        <taxon>Pseudomonadati</taxon>
        <taxon>Pseudomonadota</taxon>
        <taxon>Alphaproteobacteria</taxon>
        <taxon>Rhodospirillales</taxon>
        <taxon>Azospirillaceae</taxon>
        <taxon>Azospirillum</taxon>
    </lineage>
</organism>
<feature type="region of interest" description="Disordered" evidence="1">
    <location>
        <begin position="1"/>
        <end position="33"/>
    </location>
</feature>
<proteinExistence type="predicted"/>
<name>A0A560BJ30_AZOBR</name>
<protein>
    <submittedName>
        <fullName evidence="2">Uncharacterized protein</fullName>
    </submittedName>
</protein>
<evidence type="ECO:0000313" key="3">
    <source>
        <dbReference type="Proteomes" id="UP000316083"/>
    </source>
</evidence>